<dbReference type="EMBL" id="BARU01035830">
    <property type="protein sequence ID" value="GAH84928.1"/>
    <property type="molecule type" value="Genomic_DNA"/>
</dbReference>
<name>X1KSD5_9ZZZZ</name>
<accession>X1KSD5</accession>
<gene>
    <name evidence="1" type="ORF">S03H2_56031</name>
</gene>
<organism evidence="1">
    <name type="scientific">marine sediment metagenome</name>
    <dbReference type="NCBI Taxonomy" id="412755"/>
    <lineage>
        <taxon>unclassified sequences</taxon>
        <taxon>metagenomes</taxon>
        <taxon>ecological metagenomes</taxon>
    </lineage>
</organism>
<protein>
    <submittedName>
        <fullName evidence="1">Uncharacterized protein</fullName>
    </submittedName>
</protein>
<proteinExistence type="predicted"/>
<dbReference type="AlphaFoldDB" id="X1KSD5"/>
<sequence>MSIYDWINNIKRKDDKITKEQAIEFIKSLPKEYRNVTNHYLCPYEDAKAKVIDLIKRLGEVG</sequence>
<evidence type="ECO:0000313" key="1">
    <source>
        <dbReference type="EMBL" id="GAH84928.1"/>
    </source>
</evidence>
<reference evidence="1" key="1">
    <citation type="journal article" date="2014" name="Front. Microbiol.">
        <title>High frequency of phylogenetically diverse reductive dehalogenase-homologous genes in deep subseafloor sedimentary metagenomes.</title>
        <authorList>
            <person name="Kawai M."/>
            <person name="Futagami T."/>
            <person name="Toyoda A."/>
            <person name="Takaki Y."/>
            <person name="Nishi S."/>
            <person name="Hori S."/>
            <person name="Arai W."/>
            <person name="Tsubouchi T."/>
            <person name="Morono Y."/>
            <person name="Uchiyama I."/>
            <person name="Ito T."/>
            <person name="Fujiyama A."/>
            <person name="Inagaki F."/>
            <person name="Takami H."/>
        </authorList>
    </citation>
    <scope>NUCLEOTIDE SEQUENCE</scope>
    <source>
        <strain evidence="1">Expedition CK06-06</strain>
    </source>
</reference>
<comment type="caution">
    <text evidence="1">The sequence shown here is derived from an EMBL/GenBank/DDBJ whole genome shotgun (WGS) entry which is preliminary data.</text>
</comment>